<evidence type="ECO:0000256" key="3">
    <source>
        <dbReference type="ARBA" id="ARBA00022692"/>
    </source>
</evidence>
<feature type="compositionally biased region" description="Polar residues" evidence="6">
    <location>
        <begin position="481"/>
        <end position="493"/>
    </location>
</feature>
<organism evidence="9 10">
    <name type="scientific">Exophiala spinifera</name>
    <dbReference type="NCBI Taxonomy" id="91928"/>
    <lineage>
        <taxon>Eukaryota</taxon>
        <taxon>Fungi</taxon>
        <taxon>Dikarya</taxon>
        <taxon>Ascomycota</taxon>
        <taxon>Pezizomycotina</taxon>
        <taxon>Eurotiomycetes</taxon>
        <taxon>Chaetothyriomycetidae</taxon>
        <taxon>Chaetothyriales</taxon>
        <taxon>Herpotrichiellaceae</taxon>
        <taxon>Exophiala</taxon>
    </lineage>
</organism>
<comment type="subcellular location">
    <subcellularLocation>
        <location evidence="1">Membrane</location>
        <topology evidence="1">Multi-pass membrane protein</topology>
    </subcellularLocation>
</comment>
<protein>
    <recommendedName>
        <fullName evidence="8">Major facilitator superfamily (MFS) profile domain-containing protein</fullName>
    </recommendedName>
</protein>
<accession>A0A0D2B296</accession>
<feature type="region of interest" description="Disordered" evidence="6">
    <location>
        <begin position="481"/>
        <end position="503"/>
    </location>
</feature>
<evidence type="ECO:0000256" key="2">
    <source>
        <dbReference type="ARBA" id="ARBA00010992"/>
    </source>
</evidence>
<evidence type="ECO:0000313" key="10">
    <source>
        <dbReference type="Proteomes" id="UP000053328"/>
    </source>
</evidence>
<feature type="transmembrane region" description="Helical" evidence="7">
    <location>
        <begin position="71"/>
        <end position="89"/>
    </location>
</feature>
<feature type="transmembrane region" description="Helical" evidence="7">
    <location>
        <begin position="418"/>
        <end position="436"/>
    </location>
</feature>
<comment type="similarity">
    <text evidence="2">Belongs to the major facilitator superfamily. Sugar transporter (TC 2.A.1.1) family.</text>
</comment>
<dbReference type="AlphaFoldDB" id="A0A0D2B296"/>
<feature type="transmembrane region" description="Helical" evidence="7">
    <location>
        <begin position="288"/>
        <end position="310"/>
    </location>
</feature>
<dbReference type="EMBL" id="KN847497">
    <property type="protein sequence ID" value="KIW12740.1"/>
    <property type="molecule type" value="Genomic_DNA"/>
</dbReference>
<evidence type="ECO:0000256" key="4">
    <source>
        <dbReference type="ARBA" id="ARBA00022989"/>
    </source>
</evidence>
<gene>
    <name evidence="9" type="ORF">PV08_07926</name>
</gene>
<keyword evidence="3 7" id="KW-0812">Transmembrane</keyword>
<dbReference type="InterPro" id="IPR020846">
    <property type="entry name" value="MFS_dom"/>
</dbReference>
<dbReference type="RefSeq" id="XP_016232956.1">
    <property type="nucleotide sequence ID" value="XM_016382253.1"/>
</dbReference>
<dbReference type="GeneID" id="27335009"/>
<feature type="transmembrane region" description="Helical" evidence="7">
    <location>
        <begin position="163"/>
        <end position="186"/>
    </location>
</feature>
<dbReference type="PROSITE" id="PS50850">
    <property type="entry name" value="MFS"/>
    <property type="match status" value="1"/>
</dbReference>
<evidence type="ECO:0000313" key="9">
    <source>
        <dbReference type="EMBL" id="KIW12740.1"/>
    </source>
</evidence>
<evidence type="ECO:0000256" key="6">
    <source>
        <dbReference type="SAM" id="MobiDB-lite"/>
    </source>
</evidence>
<evidence type="ECO:0000256" key="5">
    <source>
        <dbReference type="ARBA" id="ARBA00023136"/>
    </source>
</evidence>
<dbReference type="InterPro" id="IPR036259">
    <property type="entry name" value="MFS_trans_sf"/>
</dbReference>
<dbReference type="SUPFAM" id="SSF103473">
    <property type="entry name" value="MFS general substrate transporter"/>
    <property type="match status" value="1"/>
</dbReference>
<dbReference type="OrthoDB" id="6612291at2759"/>
<keyword evidence="10" id="KW-1185">Reference proteome</keyword>
<dbReference type="Gene3D" id="1.20.1250.20">
    <property type="entry name" value="MFS general substrate transporter like domains"/>
    <property type="match status" value="1"/>
</dbReference>
<dbReference type="VEuPathDB" id="FungiDB:PV08_07926"/>
<feature type="transmembrane region" description="Helical" evidence="7">
    <location>
        <begin position="344"/>
        <end position="371"/>
    </location>
</feature>
<sequence length="503" mass="54798">MVGGGRFLELMRSFEITGLAKQLMGKRFAVFRRRKSPLEVQSSQPESTTDVGQVVGSIVAAYINEPFGRKVSLTVTAVISIVGVIIELTSAIGSSRYSQFVVGKTIASIAMGMALNIVPMYLSETSTAAARGFSVNMYQNLILVGAITASGVVYGTSQLQTAACYLIPIGLQLIAPTFLILLTPLLPESPRWLATKGRTGPAIKAADRLFKTKTNNFEAADYVHKIHLSIEQDRANQEATGWMDLARGPNLRRLLIAVGIQCIQQAQGVTYILNYITFYLGYAGITNVFPYIISAFCTNYLGVLTGYYLPDRFGRRVLVICTSLVCAVALVIMSGIMAGTSGGASGTVIVVLLFIWMLSLGAQSPLIWIITAESAPTRNREKVIATAVFFGFGTALLTASVSPFIADPGYGNLGGKIGFLWAGFSFLSIVWVYFVLPEMKALSLEQLDFLFNNHVPTRKFSKYVFTDLVLAVHEKDVHETTIGNEDSQNQNKNALEETVELRR</sequence>
<evidence type="ECO:0000259" key="8">
    <source>
        <dbReference type="PROSITE" id="PS50850"/>
    </source>
</evidence>
<dbReference type="InterPro" id="IPR005828">
    <property type="entry name" value="MFS_sugar_transport-like"/>
</dbReference>
<feature type="transmembrane region" description="Helical" evidence="7">
    <location>
        <begin position="137"/>
        <end position="156"/>
    </location>
</feature>
<evidence type="ECO:0000256" key="7">
    <source>
        <dbReference type="SAM" id="Phobius"/>
    </source>
</evidence>
<feature type="domain" description="Major facilitator superfamily (MFS) profile" evidence="8">
    <location>
        <begin position="1"/>
        <end position="440"/>
    </location>
</feature>
<dbReference type="PANTHER" id="PTHR48022">
    <property type="entry name" value="PLASTIDIC GLUCOSE TRANSPORTER 4"/>
    <property type="match status" value="1"/>
</dbReference>
<name>A0A0D2B296_9EURO</name>
<dbReference type="InterPro" id="IPR050360">
    <property type="entry name" value="MFS_Sugar_Transporters"/>
</dbReference>
<feature type="transmembrane region" description="Helical" evidence="7">
    <location>
        <begin position="317"/>
        <end position="338"/>
    </location>
</feature>
<dbReference type="PANTHER" id="PTHR48022:SF17">
    <property type="entry name" value="HEXOSE TRANSPORTER"/>
    <property type="match status" value="1"/>
</dbReference>
<dbReference type="HOGENOM" id="CLU_001265_30_1_1"/>
<reference evidence="9 10" key="1">
    <citation type="submission" date="2015-01" db="EMBL/GenBank/DDBJ databases">
        <title>The Genome Sequence of Exophiala spinifera CBS89968.</title>
        <authorList>
            <consortium name="The Broad Institute Genomics Platform"/>
            <person name="Cuomo C."/>
            <person name="de Hoog S."/>
            <person name="Gorbushina A."/>
            <person name="Stielow B."/>
            <person name="Teixiera M."/>
            <person name="Abouelleil A."/>
            <person name="Chapman S.B."/>
            <person name="Priest M."/>
            <person name="Young S.K."/>
            <person name="Wortman J."/>
            <person name="Nusbaum C."/>
            <person name="Birren B."/>
        </authorList>
    </citation>
    <scope>NUCLEOTIDE SEQUENCE [LARGE SCALE GENOMIC DNA]</scope>
    <source>
        <strain evidence="9 10">CBS 89968</strain>
    </source>
</reference>
<feature type="transmembrane region" description="Helical" evidence="7">
    <location>
        <begin position="101"/>
        <end position="122"/>
    </location>
</feature>
<dbReference type="GO" id="GO:0005351">
    <property type="term" value="F:carbohydrate:proton symporter activity"/>
    <property type="evidence" value="ECO:0007669"/>
    <property type="project" value="TreeGrafter"/>
</dbReference>
<dbReference type="Pfam" id="PF00083">
    <property type="entry name" value="Sugar_tr"/>
    <property type="match status" value="1"/>
</dbReference>
<keyword evidence="4 7" id="KW-1133">Transmembrane helix</keyword>
<keyword evidence="5 7" id="KW-0472">Membrane</keyword>
<feature type="transmembrane region" description="Helical" evidence="7">
    <location>
        <begin position="383"/>
        <end position="406"/>
    </location>
</feature>
<dbReference type="GO" id="GO:0016020">
    <property type="term" value="C:membrane"/>
    <property type="evidence" value="ECO:0007669"/>
    <property type="project" value="UniProtKB-SubCell"/>
</dbReference>
<dbReference type="Proteomes" id="UP000053328">
    <property type="component" value="Unassembled WGS sequence"/>
</dbReference>
<proteinExistence type="inferred from homology"/>
<evidence type="ECO:0000256" key="1">
    <source>
        <dbReference type="ARBA" id="ARBA00004141"/>
    </source>
</evidence>